<feature type="region of interest" description="Disordered" evidence="1">
    <location>
        <begin position="1"/>
        <end position="44"/>
    </location>
</feature>
<feature type="region of interest" description="Disordered" evidence="1">
    <location>
        <begin position="136"/>
        <end position="246"/>
    </location>
</feature>
<dbReference type="AlphaFoldDB" id="A0A1Z5JXI1"/>
<comment type="caution">
    <text evidence="2">The sequence shown here is derived from an EMBL/GenBank/DDBJ whole genome shotgun (WGS) entry which is preliminary data.</text>
</comment>
<dbReference type="InParanoid" id="A0A1Z5JXI1"/>
<gene>
    <name evidence="2" type="ORF">FisN_10Hu208</name>
</gene>
<protein>
    <submittedName>
        <fullName evidence="2">Uncharacterized protein</fullName>
    </submittedName>
</protein>
<accession>A0A1Z5JXI1</accession>
<evidence type="ECO:0000313" key="2">
    <source>
        <dbReference type="EMBL" id="GAX18586.1"/>
    </source>
</evidence>
<feature type="compositionally biased region" description="Low complexity" evidence="1">
    <location>
        <begin position="34"/>
        <end position="44"/>
    </location>
</feature>
<dbReference type="EMBL" id="BDSP01000131">
    <property type="protein sequence ID" value="GAX18586.1"/>
    <property type="molecule type" value="Genomic_DNA"/>
</dbReference>
<feature type="compositionally biased region" description="Basic and acidic residues" evidence="1">
    <location>
        <begin position="196"/>
        <end position="217"/>
    </location>
</feature>
<keyword evidence="3" id="KW-1185">Reference proteome</keyword>
<proteinExistence type="predicted"/>
<evidence type="ECO:0000256" key="1">
    <source>
        <dbReference type="SAM" id="MobiDB-lite"/>
    </source>
</evidence>
<sequence>MEPSFEAKSPPASRRRGSKADSTSDDTEGSLDYSSGNSTRSTDSSFADILKVLEGPEMTADLANYLKQQQKPTNRDDKSIAESSLAYSYADGESQMMRSHFTGGGSLAYSAMTDGESHMVRSHWTGTDASTLQGADFVTTIPGPLSDSSTGGTRQPPPTVDGPLSINDQLLFSPAEHEDSMKLRKQRKKQRKHEQKLRQLHEQQLKERQEQQLKDRQLSQTPPQHKPPSPLERPPKSSPVSHEDPKVEEDDIWYAKWWVLCFPEFQIRSKP</sequence>
<evidence type="ECO:0000313" key="3">
    <source>
        <dbReference type="Proteomes" id="UP000198406"/>
    </source>
</evidence>
<organism evidence="2 3">
    <name type="scientific">Fistulifera solaris</name>
    <name type="common">Oleaginous diatom</name>
    <dbReference type="NCBI Taxonomy" id="1519565"/>
    <lineage>
        <taxon>Eukaryota</taxon>
        <taxon>Sar</taxon>
        <taxon>Stramenopiles</taxon>
        <taxon>Ochrophyta</taxon>
        <taxon>Bacillariophyta</taxon>
        <taxon>Bacillariophyceae</taxon>
        <taxon>Bacillariophycidae</taxon>
        <taxon>Naviculales</taxon>
        <taxon>Naviculaceae</taxon>
        <taxon>Fistulifera</taxon>
    </lineage>
</organism>
<feature type="compositionally biased region" description="Basic residues" evidence="1">
    <location>
        <begin position="183"/>
        <end position="195"/>
    </location>
</feature>
<reference evidence="2 3" key="1">
    <citation type="journal article" date="2015" name="Plant Cell">
        <title>Oil accumulation by the oleaginous diatom Fistulifera solaris as revealed by the genome and transcriptome.</title>
        <authorList>
            <person name="Tanaka T."/>
            <person name="Maeda Y."/>
            <person name="Veluchamy A."/>
            <person name="Tanaka M."/>
            <person name="Abida H."/>
            <person name="Marechal E."/>
            <person name="Bowler C."/>
            <person name="Muto M."/>
            <person name="Sunaga Y."/>
            <person name="Tanaka M."/>
            <person name="Yoshino T."/>
            <person name="Taniguchi T."/>
            <person name="Fukuda Y."/>
            <person name="Nemoto M."/>
            <person name="Matsumoto M."/>
            <person name="Wong P.S."/>
            <person name="Aburatani S."/>
            <person name="Fujibuchi W."/>
        </authorList>
    </citation>
    <scope>NUCLEOTIDE SEQUENCE [LARGE SCALE GENOMIC DNA]</scope>
    <source>
        <strain evidence="2 3">JPCC DA0580</strain>
    </source>
</reference>
<name>A0A1Z5JXI1_FISSO</name>
<dbReference type="Proteomes" id="UP000198406">
    <property type="component" value="Unassembled WGS sequence"/>
</dbReference>
<dbReference type="OrthoDB" id="44170at2759"/>